<name>A0A5B0WZW3_9GAMM</name>
<dbReference type="PRINTS" id="PR00081">
    <property type="entry name" value="GDHRDH"/>
</dbReference>
<dbReference type="SUPFAM" id="SSF51735">
    <property type="entry name" value="NAD(P)-binding Rossmann-fold domains"/>
    <property type="match status" value="1"/>
</dbReference>
<dbReference type="Gene3D" id="3.40.50.720">
    <property type="entry name" value="NAD(P)-binding Rossmann-like Domain"/>
    <property type="match status" value="1"/>
</dbReference>
<dbReference type="InterPro" id="IPR036291">
    <property type="entry name" value="NAD(P)-bd_dom_sf"/>
</dbReference>
<sequence>MSFKDKVAIITGGGQGIGETYARRFAAQGASVVIAELNEEAGQRVADEICRAGNAAVFVKTDVSSESDAAAAAGVAQEQFGGIDILVNNAAIFHGMRYETLLDVDLDYYYQIMKVNMHSPLVMTRAVAQSMSERGGGSVINQSSTAAWKAQGGYYGVAKLGVQGLTMCLASELGERNIRVNAIAPGPTDTEATRQVPAEILDQVVNGLALKRLGDTADIVNMAMFLASDEAAWITGQTFRVDGGDTMLPA</sequence>
<dbReference type="PANTHER" id="PTHR43639">
    <property type="entry name" value="OXIDOREDUCTASE, SHORT-CHAIN DEHYDROGENASE/REDUCTASE FAMILY (AFU_ORTHOLOGUE AFUA_5G02870)"/>
    <property type="match status" value="1"/>
</dbReference>
<reference evidence="3 4" key="1">
    <citation type="submission" date="2019-09" db="EMBL/GenBank/DDBJ databases">
        <authorList>
            <person name="Chen X.-Y."/>
        </authorList>
    </citation>
    <scope>NUCLEOTIDE SEQUENCE [LARGE SCALE GENOMIC DNA]</scope>
    <source>
        <strain evidence="3 4">NY5</strain>
    </source>
</reference>
<dbReference type="GO" id="GO:0016491">
    <property type="term" value="F:oxidoreductase activity"/>
    <property type="evidence" value="ECO:0007669"/>
    <property type="project" value="UniProtKB-KW"/>
</dbReference>
<organism evidence="3 4">
    <name type="scientific">Pseudohalioglobus sediminis</name>
    <dbReference type="NCBI Taxonomy" id="2606449"/>
    <lineage>
        <taxon>Bacteria</taxon>
        <taxon>Pseudomonadati</taxon>
        <taxon>Pseudomonadota</taxon>
        <taxon>Gammaproteobacteria</taxon>
        <taxon>Cellvibrionales</taxon>
        <taxon>Halieaceae</taxon>
        <taxon>Pseudohalioglobus</taxon>
    </lineage>
</organism>
<comment type="caution">
    <text evidence="3">The sequence shown here is derived from an EMBL/GenBank/DDBJ whole genome shotgun (WGS) entry which is preliminary data.</text>
</comment>
<dbReference type="AlphaFoldDB" id="A0A5B0WZW3"/>
<dbReference type="RefSeq" id="WP_149610907.1">
    <property type="nucleotide sequence ID" value="NZ_VTUX01000003.1"/>
</dbReference>
<dbReference type="NCBIfam" id="NF005559">
    <property type="entry name" value="PRK07231.1"/>
    <property type="match status" value="1"/>
</dbReference>
<dbReference type="NCBIfam" id="NF005853">
    <property type="entry name" value="PRK07774.1"/>
    <property type="match status" value="1"/>
</dbReference>
<dbReference type="InterPro" id="IPR002347">
    <property type="entry name" value="SDR_fam"/>
</dbReference>
<dbReference type="Proteomes" id="UP000323708">
    <property type="component" value="Unassembled WGS sequence"/>
</dbReference>
<evidence type="ECO:0000256" key="2">
    <source>
        <dbReference type="ARBA" id="ARBA00023002"/>
    </source>
</evidence>
<dbReference type="PANTHER" id="PTHR43639:SF1">
    <property type="entry name" value="SHORT-CHAIN DEHYDROGENASE_REDUCTASE FAMILY PROTEIN"/>
    <property type="match status" value="1"/>
</dbReference>
<comment type="similarity">
    <text evidence="1">Belongs to the short-chain dehydrogenases/reductases (SDR) family.</text>
</comment>
<dbReference type="CDD" id="cd05233">
    <property type="entry name" value="SDR_c"/>
    <property type="match status" value="1"/>
</dbReference>
<dbReference type="FunFam" id="3.40.50.720:FF:000084">
    <property type="entry name" value="Short-chain dehydrogenase reductase"/>
    <property type="match status" value="1"/>
</dbReference>
<gene>
    <name evidence="3" type="ORF">F0M18_08140</name>
</gene>
<dbReference type="PRINTS" id="PR00080">
    <property type="entry name" value="SDRFAMILY"/>
</dbReference>
<accession>A0A5B0WZW3</accession>
<proteinExistence type="inferred from homology"/>
<dbReference type="EMBL" id="VTUX01000003">
    <property type="protein sequence ID" value="KAA1192624.1"/>
    <property type="molecule type" value="Genomic_DNA"/>
</dbReference>
<evidence type="ECO:0000256" key="1">
    <source>
        <dbReference type="ARBA" id="ARBA00006484"/>
    </source>
</evidence>
<dbReference type="Pfam" id="PF13561">
    <property type="entry name" value="adh_short_C2"/>
    <property type="match status" value="1"/>
</dbReference>
<keyword evidence="2" id="KW-0560">Oxidoreductase</keyword>
<keyword evidence="4" id="KW-1185">Reference proteome</keyword>
<evidence type="ECO:0000313" key="4">
    <source>
        <dbReference type="Proteomes" id="UP000323708"/>
    </source>
</evidence>
<protein>
    <submittedName>
        <fullName evidence="3">SDR family oxidoreductase</fullName>
    </submittedName>
</protein>
<evidence type="ECO:0000313" key="3">
    <source>
        <dbReference type="EMBL" id="KAA1192624.1"/>
    </source>
</evidence>